<name>A0AAU9WRY6_9CNID</name>
<sequence length="292" mass="31027">MILDTGAQGPPGSGGAGSQGPKGPKGDTGFQGPKGDKGDTGPQGPRGDKDGIGVRSRKGDQGDTGAQGPKSDEGDTGPQGPSGSGDFADLLTVLLFHGTQIITGTLNMNSENVVNLGDPSGATDANNKKLGSGIRWDGDGKTIYDLIRTRYDDEAVTLGQMKHITDKRIDMDNLLPQTLKRRLLIPDYDSSDNSDEDVINKKYIDRKTFTLDVSEGLDMKDNKVINLADPTSATDGSNKKYVDTETSNYLKTDGTRVMSGNLNLKSRSIINVKQAQAYESTHAHINICGPLT</sequence>
<reference evidence="2 3" key="1">
    <citation type="submission" date="2022-05" db="EMBL/GenBank/DDBJ databases">
        <authorList>
            <consortium name="Genoscope - CEA"/>
            <person name="William W."/>
        </authorList>
    </citation>
    <scope>NUCLEOTIDE SEQUENCE [LARGE SCALE GENOMIC DNA]</scope>
</reference>
<gene>
    <name evidence="2" type="ORF">PMEA_00011627</name>
</gene>
<protein>
    <submittedName>
        <fullName evidence="2">Uncharacterized protein</fullName>
    </submittedName>
</protein>
<dbReference type="AlphaFoldDB" id="A0AAU9WRY6"/>
<accession>A0AAU9WRY6</accession>
<feature type="region of interest" description="Disordered" evidence="1">
    <location>
        <begin position="1"/>
        <end position="86"/>
    </location>
</feature>
<comment type="caution">
    <text evidence="2">The sequence shown here is derived from an EMBL/GenBank/DDBJ whole genome shotgun (WGS) entry which is preliminary data.</text>
</comment>
<proteinExistence type="predicted"/>
<evidence type="ECO:0000256" key="1">
    <source>
        <dbReference type="SAM" id="MobiDB-lite"/>
    </source>
</evidence>
<feature type="non-terminal residue" evidence="2">
    <location>
        <position position="292"/>
    </location>
</feature>
<dbReference type="PANTHER" id="PTHR24637">
    <property type="entry name" value="COLLAGEN"/>
    <property type="match status" value="1"/>
</dbReference>
<evidence type="ECO:0000313" key="2">
    <source>
        <dbReference type="EMBL" id="CAH3123962.1"/>
    </source>
</evidence>
<organism evidence="2 3">
    <name type="scientific">Pocillopora meandrina</name>
    <dbReference type="NCBI Taxonomy" id="46732"/>
    <lineage>
        <taxon>Eukaryota</taxon>
        <taxon>Metazoa</taxon>
        <taxon>Cnidaria</taxon>
        <taxon>Anthozoa</taxon>
        <taxon>Hexacorallia</taxon>
        <taxon>Scleractinia</taxon>
        <taxon>Astrocoeniina</taxon>
        <taxon>Pocilloporidae</taxon>
        <taxon>Pocillopora</taxon>
    </lineage>
</organism>
<feature type="compositionally biased region" description="Gly residues" evidence="1">
    <location>
        <begin position="9"/>
        <end position="20"/>
    </location>
</feature>
<dbReference type="EMBL" id="CALNXJ010000020">
    <property type="protein sequence ID" value="CAH3123962.1"/>
    <property type="molecule type" value="Genomic_DNA"/>
</dbReference>
<feature type="compositionally biased region" description="Basic and acidic residues" evidence="1">
    <location>
        <begin position="46"/>
        <end position="61"/>
    </location>
</feature>
<evidence type="ECO:0000313" key="3">
    <source>
        <dbReference type="Proteomes" id="UP001159428"/>
    </source>
</evidence>
<keyword evidence="3" id="KW-1185">Reference proteome</keyword>
<dbReference type="Proteomes" id="UP001159428">
    <property type="component" value="Unassembled WGS sequence"/>
</dbReference>